<dbReference type="RefSeq" id="XP_013256114.1">
    <property type="nucleotide sequence ID" value="XM_013400660.1"/>
</dbReference>
<dbReference type="SUPFAM" id="SSF57850">
    <property type="entry name" value="RING/U-box"/>
    <property type="match status" value="1"/>
</dbReference>
<accession>A0A072P072</accession>
<reference evidence="2 3" key="1">
    <citation type="submission" date="2013-03" db="EMBL/GenBank/DDBJ databases">
        <title>The Genome Sequence of Exophiala aquamarina CBS 119918.</title>
        <authorList>
            <consortium name="The Broad Institute Genomics Platform"/>
            <person name="Cuomo C."/>
            <person name="de Hoog S."/>
            <person name="Gorbushina A."/>
            <person name="Walker B."/>
            <person name="Young S.K."/>
            <person name="Zeng Q."/>
            <person name="Gargeya S."/>
            <person name="Fitzgerald M."/>
            <person name="Haas B."/>
            <person name="Abouelleil A."/>
            <person name="Allen A.W."/>
            <person name="Alvarado L."/>
            <person name="Arachchi H.M."/>
            <person name="Berlin A.M."/>
            <person name="Chapman S.B."/>
            <person name="Gainer-Dewar J."/>
            <person name="Goldberg J."/>
            <person name="Griggs A."/>
            <person name="Gujja S."/>
            <person name="Hansen M."/>
            <person name="Howarth C."/>
            <person name="Imamovic A."/>
            <person name="Ireland A."/>
            <person name="Larimer J."/>
            <person name="McCowan C."/>
            <person name="Murphy C."/>
            <person name="Pearson M."/>
            <person name="Poon T.W."/>
            <person name="Priest M."/>
            <person name="Roberts A."/>
            <person name="Saif S."/>
            <person name="Shea T."/>
            <person name="Sisk P."/>
            <person name="Sykes S."/>
            <person name="Wortman J."/>
            <person name="Nusbaum C."/>
            <person name="Birren B."/>
        </authorList>
    </citation>
    <scope>NUCLEOTIDE SEQUENCE [LARGE SCALE GENOMIC DNA]</scope>
    <source>
        <strain evidence="2 3">CBS 119918</strain>
    </source>
</reference>
<protein>
    <recommendedName>
        <fullName evidence="4">RING-type domain-containing protein</fullName>
    </recommendedName>
</protein>
<proteinExistence type="predicted"/>
<keyword evidence="3" id="KW-1185">Reference proteome</keyword>
<dbReference type="GO" id="GO:0033768">
    <property type="term" value="C:SUMO-targeted ubiquitin ligase complex"/>
    <property type="evidence" value="ECO:0007669"/>
    <property type="project" value="TreeGrafter"/>
</dbReference>
<dbReference type="Proteomes" id="UP000027920">
    <property type="component" value="Unassembled WGS sequence"/>
</dbReference>
<name>A0A072P072_9EURO</name>
<dbReference type="PANTHER" id="PTHR28042">
    <property type="entry name" value="E3 UBIQUITIN-PROTEIN LIGASE COMPLEX SLX5-SLX8 SUBUNIT SLX5"/>
    <property type="match status" value="1"/>
</dbReference>
<feature type="compositionally biased region" description="Polar residues" evidence="1">
    <location>
        <begin position="1"/>
        <end position="14"/>
    </location>
</feature>
<dbReference type="AlphaFoldDB" id="A0A072P072"/>
<gene>
    <name evidence="2" type="ORF">A1O9_10499</name>
</gene>
<dbReference type="GeneID" id="25285403"/>
<dbReference type="STRING" id="1182545.A0A072P072"/>
<dbReference type="OrthoDB" id="2398441at2759"/>
<dbReference type="VEuPathDB" id="FungiDB:A1O9_10499"/>
<dbReference type="PANTHER" id="PTHR28042:SF1">
    <property type="entry name" value="E3 UBIQUITIN-PROTEIN LIGASE COMPLEX SLX5-SLX8 SUBUNIT SLX5"/>
    <property type="match status" value="1"/>
</dbReference>
<dbReference type="HOGENOM" id="CLU_043321_0_0_1"/>
<evidence type="ECO:0000313" key="3">
    <source>
        <dbReference type="Proteomes" id="UP000027920"/>
    </source>
</evidence>
<evidence type="ECO:0008006" key="4">
    <source>
        <dbReference type="Google" id="ProtNLM"/>
    </source>
</evidence>
<dbReference type="EMBL" id="AMGV01000013">
    <property type="protein sequence ID" value="KEF53524.1"/>
    <property type="molecule type" value="Genomic_DNA"/>
</dbReference>
<evidence type="ECO:0000256" key="1">
    <source>
        <dbReference type="SAM" id="MobiDB-lite"/>
    </source>
</evidence>
<dbReference type="GO" id="GO:0004842">
    <property type="term" value="F:ubiquitin-protein transferase activity"/>
    <property type="evidence" value="ECO:0007669"/>
    <property type="project" value="TreeGrafter"/>
</dbReference>
<evidence type="ECO:0000313" key="2">
    <source>
        <dbReference type="EMBL" id="KEF53524.1"/>
    </source>
</evidence>
<dbReference type="InterPro" id="IPR038886">
    <property type="entry name" value="E3_SLX5/Rfp1"/>
</dbReference>
<feature type="compositionally biased region" description="Pro residues" evidence="1">
    <location>
        <begin position="131"/>
        <end position="142"/>
    </location>
</feature>
<sequence>MSQPRSHPSRNPSRTAIDLTLDSDSSTDYDSLHQPSYSSRRQSRHVSRSERGSRAPPFIQNTREETHEVIDLSDDSDFQIQEFAPTADRRPTPFQQSSSPEVEIVHERPVPGGSRRVSPERRQRPGRLPALSPPIPFPSPPPMERGPFGYFPEIIRRSTQFVLGNMSTPWQVPQDHREQLRQINEQARQRHEFRDDVIINFDYRQPAFALGGLEMYERNSETPQVVQEPYKAPTPAKEGFIRTFAEDSVVLCPMCDDELATGGNDTKQQVWVVKGCGHVYCGDCATNRHVSKSKKDKKAASLKSIPFKICAVEGCDTKVGHKTAMFPVYL</sequence>
<comment type="caution">
    <text evidence="2">The sequence shown here is derived from an EMBL/GenBank/DDBJ whole genome shotgun (WGS) entry which is preliminary data.</text>
</comment>
<feature type="compositionally biased region" description="Low complexity" evidence="1">
    <location>
        <begin position="18"/>
        <end position="29"/>
    </location>
</feature>
<organism evidence="2 3">
    <name type="scientific">Exophiala aquamarina CBS 119918</name>
    <dbReference type="NCBI Taxonomy" id="1182545"/>
    <lineage>
        <taxon>Eukaryota</taxon>
        <taxon>Fungi</taxon>
        <taxon>Dikarya</taxon>
        <taxon>Ascomycota</taxon>
        <taxon>Pezizomycotina</taxon>
        <taxon>Eurotiomycetes</taxon>
        <taxon>Chaetothyriomycetidae</taxon>
        <taxon>Chaetothyriales</taxon>
        <taxon>Herpotrichiellaceae</taxon>
        <taxon>Exophiala</taxon>
    </lineage>
</organism>
<feature type="region of interest" description="Disordered" evidence="1">
    <location>
        <begin position="1"/>
        <end position="142"/>
    </location>
</feature>